<gene>
    <name evidence="2" type="ORF">MPL3365_140112</name>
</gene>
<dbReference type="Proteomes" id="UP000046122">
    <property type="component" value="Unassembled WGS sequence"/>
</dbReference>
<organism evidence="2 3">
    <name type="scientific">Mesorhizobium plurifarium</name>
    <dbReference type="NCBI Taxonomy" id="69974"/>
    <lineage>
        <taxon>Bacteria</taxon>
        <taxon>Pseudomonadati</taxon>
        <taxon>Pseudomonadota</taxon>
        <taxon>Alphaproteobacteria</taxon>
        <taxon>Hyphomicrobiales</taxon>
        <taxon>Phyllobacteriaceae</taxon>
        <taxon>Mesorhizobium</taxon>
    </lineage>
</organism>
<proteinExistence type="predicted"/>
<evidence type="ECO:0000313" key="3">
    <source>
        <dbReference type="Proteomes" id="UP000046122"/>
    </source>
</evidence>
<name>A0A090FXE1_MESPL</name>
<sequence length="75" mass="8250">MIRCAIEERYFAPLRGLREWRERVHRSAVAALDHLRTISYQAAQPLTGSPLGQAGARKAFAPSGDASPGTRRGVF</sequence>
<accession>A0A090FXE1</accession>
<dbReference type="AlphaFoldDB" id="A0A090FXE1"/>
<reference evidence="2 3" key="1">
    <citation type="submission" date="2014-08" db="EMBL/GenBank/DDBJ databases">
        <authorList>
            <person name="Moulin Lionel"/>
        </authorList>
    </citation>
    <scope>NUCLEOTIDE SEQUENCE [LARGE SCALE GENOMIC DNA]</scope>
</reference>
<feature type="region of interest" description="Disordered" evidence="1">
    <location>
        <begin position="51"/>
        <end position="75"/>
    </location>
</feature>
<evidence type="ECO:0000256" key="1">
    <source>
        <dbReference type="SAM" id="MobiDB-lite"/>
    </source>
</evidence>
<protein>
    <submittedName>
        <fullName evidence="2">Uncharacterized protein</fullName>
    </submittedName>
</protein>
<dbReference type="EMBL" id="CCNE01000006">
    <property type="protein sequence ID" value="CDX51919.1"/>
    <property type="molecule type" value="Genomic_DNA"/>
</dbReference>
<evidence type="ECO:0000313" key="2">
    <source>
        <dbReference type="EMBL" id="CDX51919.1"/>
    </source>
</evidence>